<dbReference type="PANTHER" id="PTHR47561">
    <property type="entry name" value="POLYSACCHARIDE DEACETYLASE FAMILY PROTEIN (AFU_ORTHOLOGUE AFUA_6G05030)"/>
    <property type="match status" value="1"/>
</dbReference>
<gene>
    <name evidence="7" type="ORF">GCM10008942_18750</name>
</gene>
<proteinExistence type="inferred from homology"/>
<comment type="function">
    <text evidence="1">Is involved in generating a small heat-stable compound (Nod), an acylated oligomer of N-acetylglucosamine, that stimulates mitosis in various plant protoplasts.</text>
</comment>
<dbReference type="InterPro" id="IPR002509">
    <property type="entry name" value="NODB_dom"/>
</dbReference>
<evidence type="ECO:0000313" key="7">
    <source>
        <dbReference type="EMBL" id="GAA0570189.1"/>
    </source>
</evidence>
<evidence type="ECO:0000256" key="4">
    <source>
        <dbReference type="ARBA" id="ARBA00032976"/>
    </source>
</evidence>
<protein>
    <recommendedName>
        <fullName evidence="3">Chitooligosaccharide deacetylase</fullName>
    </recommendedName>
    <alternativeName>
        <fullName evidence="4">Nodulation protein B</fullName>
    </alternativeName>
</protein>
<dbReference type="InterPro" id="IPR022560">
    <property type="entry name" value="DUF3473"/>
</dbReference>
<dbReference type="EMBL" id="BAAADD010000004">
    <property type="protein sequence ID" value="GAA0570189.1"/>
    <property type="molecule type" value="Genomic_DNA"/>
</dbReference>
<dbReference type="Pfam" id="PF11959">
    <property type="entry name" value="DUF3473"/>
    <property type="match status" value="1"/>
</dbReference>
<feature type="domain" description="NodB homology" evidence="5">
    <location>
        <begin position="64"/>
        <end position="162"/>
    </location>
</feature>
<dbReference type="CDD" id="cd10941">
    <property type="entry name" value="CE4_PuuE_HpPgdA_like_2"/>
    <property type="match status" value="1"/>
</dbReference>
<name>A0ABN1EN80_9PROT</name>
<evidence type="ECO:0000256" key="3">
    <source>
        <dbReference type="ARBA" id="ARBA00020071"/>
    </source>
</evidence>
<evidence type="ECO:0000259" key="5">
    <source>
        <dbReference type="Pfam" id="PF01522"/>
    </source>
</evidence>
<dbReference type="InterPro" id="IPR045235">
    <property type="entry name" value="PuuE_HpPgdA-like"/>
</dbReference>
<feature type="domain" description="DUF3473" evidence="6">
    <location>
        <begin position="173"/>
        <end position="300"/>
    </location>
</feature>
<dbReference type="PANTHER" id="PTHR47561:SF1">
    <property type="entry name" value="POLYSACCHARIDE DEACETYLASE FAMILY PROTEIN (AFU_ORTHOLOGUE AFUA_6G05030)"/>
    <property type="match status" value="1"/>
</dbReference>
<dbReference type="RefSeq" id="WP_166929420.1">
    <property type="nucleotide sequence ID" value="NZ_BAAADD010000004.1"/>
</dbReference>
<comment type="similarity">
    <text evidence="2">Belongs to the polysaccharide deacetylase family.</text>
</comment>
<evidence type="ECO:0000259" key="6">
    <source>
        <dbReference type="Pfam" id="PF11959"/>
    </source>
</evidence>
<accession>A0ABN1EN80</accession>
<keyword evidence="8" id="KW-1185">Reference proteome</keyword>
<evidence type="ECO:0000313" key="8">
    <source>
        <dbReference type="Proteomes" id="UP001499951"/>
    </source>
</evidence>
<dbReference type="SUPFAM" id="SSF88713">
    <property type="entry name" value="Glycoside hydrolase/deacetylase"/>
    <property type="match status" value="1"/>
</dbReference>
<organism evidence="7 8">
    <name type="scientific">Rhizomicrobium electricum</name>
    <dbReference type="NCBI Taxonomy" id="480070"/>
    <lineage>
        <taxon>Bacteria</taxon>
        <taxon>Pseudomonadati</taxon>
        <taxon>Pseudomonadota</taxon>
        <taxon>Alphaproteobacteria</taxon>
        <taxon>Micropepsales</taxon>
        <taxon>Micropepsaceae</taxon>
        <taxon>Rhizomicrobium</taxon>
    </lineage>
</organism>
<dbReference type="Gene3D" id="3.20.20.370">
    <property type="entry name" value="Glycoside hydrolase/deacetylase"/>
    <property type="match status" value="1"/>
</dbReference>
<dbReference type="InterPro" id="IPR011330">
    <property type="entry name" value="Glyco_hydro/deAcase_b/a-brl"/>
</dbReference>
<dbReference type="Pfam" id="PF01522">
    <property type="entry name" value="Polysacc_deac_1"/>
    <property type="match status" value="1"/>
</dbReference>
<dbReference type="Proteomes" id="UP001499951">
    <property type="component" value="Unassembled WGS sequence"/>
</dbReference>
<reference evidence="7 8" key="1">
    <citation type="journal article" date="2019" name="Int. J. Syst. Evol. Microbiol.">
        <title>The Global Catalogue of Microorganisms (GCM) 10K type strain sequencing project: providing services to taxonomists for standard genome sequencing and annotation.</title>
        <authorList>
            <consortium name="The Broad Institute Genomics Platform"/>
            <consortium name="The Broad Institute Genome Sequencing Center for Infectious Disease"/>
            <person name="Wu L."/>
            <person name="Ma J."/>
        </authorList>
    </citation>
    <scope>NUCLEOTIDE SEQUENCE [LARGE SCALE GENOMIC DNA]</scope>
    <source>
        <strain evidence="7 8">JCM 15089</strain>
    </source>
</reference>
<evidence type="ECO:0000256" key="2">
    <source>
        <dbReference type="ARBA" id="ARBA00010973"/>
    </source>
</evidence>
<dbReference type="InterPro" id="IPR014344">
    <property type="entry name" value="XrtA_polysacc_deacetyl"/>
</dbReference>
<dbReference type="NCBIfam" id="TIGR03006">
    <property type="entry name" value="pepcterm_polyde"/>
    <property type="match status" value="1"/>
</dbReference>
<evidence type="ECO:0000256" key="1">
    <source>
        <dbReference type="ARBA" id="ARBA00003236"/>
    </source>
</evidence>
<comment type="caution">
    <text evidence="7">The sequence shown here is derived from an EMBL/GenBank/DDBJ whole genome shotgun (WGS) entry which is preliminary data.</text>
</comment>
<sequence>MDAGLLERPDPATVIAAWQASPAEKAVSSLNALTVDVEDYFQVEAFSRVIDPASWSSRECRIEANVHRILDLFAAAGARGTFFTLAWIAERYPRLVHDIVKAGHELASHGSEHRRIDRQSPEAFYGDVLHAKYVLEDIAGVAVKGYRAPSFSLTRTSLWAHETLARAGYCYSSSLYPIAHDTYGIPEAPRFAFHPLGGSFLEIPVSSVRWMNRNWPCGGGGYFRLLPYGVSHLALDTVKRRDRQPLVFYFHPWEVDPGQPQIAGAALKSRMRHYVNLGAMEGKLVRLLKDFRWGRMDEIFLGGP</sequence>